<gene>
    <name evidence="4" type="ORF">DW016_07180</name>
</gene>
<dbReference type="SUPFAM" id="SSF48208">
    <property type="entry name" value="Six-hairpin glycosidases"/>
    <property type="match status" value="1"/>
</dbReference>
<evidence type="ECO:0000259" key="2">
    <source>
        <dbReference type="Pfam" id="PF07944"/>
    </source>
</evidence>
<protein>
    <submittedName>
        <fullName evidence="4">Uncharacterized protein</fullName>
    </submittedName>
</protein>
<dbReference type="RefSeq" id="WP_117493464.1">
    <property type="nucleotide sequence ID" value="NZ_CALBAT010000017.1"/>
</dbReference>
<dbReference type="InterPro" id="IPR008928">
    <property type="entry name" value="6-hairpin_glycosidase_sf"/>
</dbReference>
<dbReference type="Pfam" id="PF07944">
    <property type="entry name" value="Beta-AFase-like_GH127_cat"/>
    <property type="match status" value="1"/>
</dbReference>
<comment type="caution">
    <text evidence="4">The sequence shown here is derived from an EMBL/GenBank/DDBJ whole genome shotgun (WGS) entry which is preliminary data.</text>
</comment>
<dbReference type="InterPro" id="IPR046780">
    <property type="entry name" value="aBig_2"/>
</dbReference>
<organism evidence="4 5">
    <name type="scientific">Sellimonas intestinalis</name>
    <dbReference type="NCBI Taxonomy" id="1653434"/>
    <lineage>
        <taxon>Bacteria</taxon>
        <taxon>Bacillati</taxon>
        <taxon>Bacillota</taxon>
        <taxon>Clostridia</taxon>
        <taxon>Lachnospirales</taxon>
        <taxon>Lachnospiraceae</taxon>
        <taxon>Sellimonas</taxon>
    </lineage>
</organism>
<dbReference type="Pfam" id="PF20578">
    <property type="entry name" value="aBig_2"/>
    <property type="match status" value="1"/>
</dbReference>
<reference evidence="4 5" key="1">
    <citation type="submission" date="2018-08" db="EMBL/GenBank/DDBJ databases">
        <title>A genome reference for cultivated species of the human gut microbiota.</title>
        <authorList>
            <person name="Zou Y."/>
            <person name="Xue W."/>
            <person name="Luo G."/>
        </authorList>
    </citation>
    <scope>NUCLEOTIDE SEQUENCE [LARGE SCALE GENOMIC DNA]</scope>
    <source>
        <strain evidence="4 5">AF37-2AT</strain>
    </source>
</reference>
<keyword evidence="5" id="KW-1185">Reference proteome</keyword>
<dbReference type="PANTHER" id="PTHR31151">
    <property type="entry name" value="PROLINE-TRNA LIGASE (DUF1680)"/>
    <property type="match status" value="1"/>
</dbReference>
<dbReference type="Proteomes" id="UP000261080">
    <property type="component" value="Unassembled WGS sequence"/>
</dbReference>
<feature type="domain" description="Non-reducing end beta-L-arabinofuranosidase-like GH127 catalytic" evidence="2">
    <location>
        <begin position="186"/>
        <end position="566"/>
    </location>
</feature>
<dbReference type="InterPro" id="IPR011081">
    <property type="entry name" value="Big_4"/>
</dbReference>
<proteinExistence type="predicted"/>
<feature type="domain" description="Atrophied bacterial Ig" evidence="3">
    <location>
        <begin position="10"/>
        <end position="89"/>
    </location>
</feature>
<dbReference type="InterPro" id="IPR012878">
    <property type="entry name" value="Beta-AFase-like_GH127_cat"/>
</dbReference>
<dbReference type="PANTHER" id="PTHR31151:SF0">
    <property type="entry name" value="PROLINE-TRNA LIGASE (DUF1680)"/>
    <property type="match status" value="1"/>
</dbReference>
<dbReference type="OrthoDB" id="9757939at2"/>
<evidence type="ECO:0000259" key="3">
    <source>
        <dbReference type="Pfam" id="PF20578"/>
    </source>
</evidence>
<evidence type="ECO:0000259" key="1">
    <source>
        <dbReference type="Pfam" id="PF07532"/>
    </source>
</evidence>
<evidence type="ECO:0000313" key="4">
    <source>
        <dbReference type="EMBL" id="RGE87885.1"/>
    </source>
</evidence>
<dbReference type="GO" id="GO:0005975">
    <property type="term" value="P:carbohydrate metabolic process"/>
    <property type="evidence" value="ECO:0007669"/>
    <property type="project" value="InterPro"/>
</dbReference>
<dbReference type="AlphaFoldDB" id="A0A3E3K2X2"/>
<sequence>MEKEQIIEKDLDAIYIGNLNTVDENLKLPLEGKYGSTFTWDTGESRFIEKDGTVHRPLHGMGNRKVILTVKALYGGCTGERVFTATVLQEAKEKTVTEIRPVSLVAETGHSYRLPSVVIVHTAQGSQTTVPVIWEEAEILEREGMVEVEGKIEDSEKKALARITFRDHVEKKKGEEKKIRFFPISDVRLKKGTLYQKYQQYMLDWLLGVDDGQMLYNFRKAAGLDTCGAAPMTGWDEESCKLKGHTTGHYLSGLALAYAATGDTRFREKIGEMVTGLKECQDAFQGQKGIHPGFLSAYDEEQFDLLEQYTKYPEIWAPYYTLDKIMAGLEDCYLLAEADMALEILSPLGDWVYARLSRLTREQREKMWSMYIAGEFGGMSGTMAKLYQITKKPEHLEAARMFYNEKLYYPMEENCDTLEDMHANQHIPQVIGAMNLYETTGETSFFDVGRHFWEIVTEGHIYCIGGTGETEMFHRAGTTCDYLTEKAAESCASYNMLRLTGQLFEYNPDGRWMDYYENTLCNHILASSSHAVDGGTTYFMPLCPGGRKEYSTDENTCCHGTGMESRFRYMEHIYASDQENVYVNLMVDSVLSGEENLEISTEMEKGSVVIRCGKDMERNLMIHLPFWGRDARVFRNQMEQKVKQHQGYVQLSPCRKGEEIRLELPVRLRLVTNEENDHLVNLACGPYLLAAISDSREFLELPPLDQFRPDGQPFHFMAKGLKFVPFPEVDLEPAHLYFKR</sequence>
<dbReference type="EMBL" id="QVLX01000003">
    <property type="protein sequence ID" value="RGE87885.1"/>
    <property type="molecule type" value="Genomic_DNA"/>
</dbReference>
<feature type="domain" description="Bacterial Ig-like" evidence="1">
    <location>
        <begin position="100"/>
        <end position="154"/>
    </location>
</feature>
<evidence type="ECO:0000313" key="5">
    <source>
        <dbReference type="Proteomes" id="UP000261080"/>
    </source>
</evidence>
<accession>A0A3E3K2X2</accession>
<name>A0A3E3K2X2_9FIRM</name>
<dbReference type="Pfam" id="PF07532">
    <property type="entry name" value="Big_4"/>
    <property type="match status" value="1"/>
</dbReference>